<dbReference type="EMBL" id="VOBR01000001">
    <property type="protein sequence ID" value="TWP54247.1"/>
    <property type="molecule type" value="Genomic_DNA"/>
</dbReference>
<proteinExistence type="predicted"/>
<organism evidence="3 4">
    <name type="scientific">Lentzea tibetensis</name>
    <dbReference type="NCBI Taxonomy" id="2591470"/>
    <lineage>
        <taxon>Bacteria</taxon>
        <taxon>Bacillati</taxon>
        <taxon>Actinomycetota</taxon>
        <taxon>Actinomycetes</taxon>
        <taxon>Pseudonocardiales</taxon>
        <taxon>Pseudonocardiaceae</taxon>
        <taxon>Lentzea</taxon>
    </lineage>
</organism>
<protein>
    <recommendedName>
        <fullName evidence="5">Lipoprotein</fullName>
    </recommendedName>
</protein>
<feature type="chain" id="PRO_5039282548" description="Lipoprotein" evidence="2">
    <location>
        <begin position="18"/>
        <end position="246"/>
    </location>
</feature>
<feature type="coiled-coil region" evidence="1">
    <location>
        <begin position="91"/>
        <end position="146"/>
    </location>
</feature>
<keyword evidence="4" id="KW-1185">Reference proteome</keyword>
<feature type="signal peptide" evidence="2">
    <location>
        <begin position="1"/>
        <end position="17"/>
    </location>
</feature>
<gene>
    <name evidence="3" type="ORF">FKR81_01445</name>
</gene>
<evidence type="ECO:0000313" key="4">
    <source>
        <dbReference type="Proteomes" id="UP000316639"/>
    </source>
</evidence>
<dbReference type="OrthoDB" id="3692334at2"/>
<evidence type="ECO:0008006" key="5">
    <source>
        <dbReference type="Google" id="ProtNLM"/>
    </source>
</evidence>
<reference evidence="3 4" key="1">
    <citation type="submission" date="2019-07" db="EMBL/GenBank/DDBJ databases">
        <title>Lentzea xizangensis sp. nov., isolated from Qinghai-Tibetan Plateau Soils.</title>
        <authorList>
            <person name="Huang J."/>
        </authorList>
    </citation>
    <scope>NUCLEOTIDE SEQUENCE [LARGE SCALE GENOMIC DNA]</scope>
    <source>
        <strain evidence="3 4">FXJ1.1311</strain>
    </source>
</reference>
<comment type="caution">
    <text evidence="3">The sequence shown here is derived from an EMBL/GenBank/DDBJ whole genome shotgun (WGS) entry which is preliminary data.</text>
</comment>
<dbReference type="RefSeq" id="WP_146349030.1">
    <property type="nucleotide sequence ID" value="NZ_VOBR01000001.1"/>
</dbReference>
<dbReference type="PROSITE" id="PS51257">
    <property type="entry name" value="PROKAR_LIPOPROTEIN"/>
    <property type="match status" value="1"/>
</dbReference>
<evidence type="ECO:0000313" key="3">
    <source>
        <dbReference type="EMBL" id="TWP54247.1"/>
    </source>
</evidence>
<evidence type="ECO:0000256" key="1">
    <source>
        <dbReference type="SAM" id="Coils"/>
    </source>
</evidence>
<evidence type="ECO:0000256" key="2">
    <source>
        <dbReference type="SAM" id="SignalP"/>
    </source>
</evidence>
<dbReference type="Proteomes" id="UP000316639">
    <property type="component" value="Unassembled WGS sequence"/>
</dbReference>
<accession>A0A563F2P6</accession>
<sequence>MNTGGFRAVVVMVAALAAAGCTPGESATSSSAGQAKHFDVAGFGKLKPGMSKQDALATGELGATGAGKSGTCEDYRFQSGPAPDPAELAEDADVEKKYADAQKAADEAQAKIGPVPGPNASAAEFADSAERNAAAAEASAKVAELASASTDRIVKRAEAREAHGGVVFGQDKLRLIVAPPGATTAKNIGKDSTLEQLKAAYPDLVSKGEDAYELPVPDQKGWVLTFDLKAGKVVALMLFNPEIKCS</sequence>
<keyword evidence="1" id="KW-0175">Coiled coil</keyword>
<name>A0A563F2P6_9PSEU</name>
<dbReference type="AlphaFoldDB" id="A0A563F2P6"/>
<keyword evidence="2" id="KW-0732">Signal</keyword>